<evidence type="ECO:0000313" key="3">
    <source>
        <dbReference type="Proteomes" id="UP000290288"/>
    </source>
</evidence>
<protein>
    <submittedName>
        <fullName evidence="2">Uncharacterized protein</fullName>
    </submittedName>
</protein>
<keyword evidence="3" id="KW-1185">Reference proteome</keyword>
<dbReference type="EMBL" id="SDEE01000262">
    <property type="protein sequence ID" value="RXW18484.1"/>
    <property type="molecule type" value="Genomic_DNA"/>
</dbReference>
<evidence type="ECO:0000256" key="1">
    <source>
        <dbReference type="SAM" id="MobiDB-lite"/>
    </source>
</evidence>
<sequence length="1675" mass="185146">MTETFNEDAISYDISVQSFESLKLQSSREVTCLQISPDCRYIAIGDGQGRITIRSLERNGLKIAVFNGGRAEMRQIVWHPSPTEAETFFVCSGNGFVNCVNFQNVEDSITSPKITAVRVSAFPTAIAVNDSGTQLSVCHDDSTKFYSLPFPKGDPRQSRPDNVPSIYHGLRHVGRTLPIRDHMKPLQLHYQTNDIILVSFFSCITAFDTSNLQELWSIRPPTGTQIGSCAMSPSRKYIVATNLHSGLDWYSLTTLTWLSATKIEDDYDDQNFILPVLPLTDTTVACGHNSGYVVAGSLGVDKTVKMGKDLRRPCQVMAVGTSWISNRLFVASADENDIIIRIITTKDHGAVIKPQVRKGKEKEKEPADPLGPQPSSSLAAIGFGAESSRTSTNALNDVETRTQHTALPPNPFHAEALPQQPVKKEEAQEPTGHVSGSQAVDGEPSNQRKRDEEGERRIDTGRNLNAWPAKRRVKQLALLVVLLVAHFLLIWSSRSNSGDIIHEGGAEFGHEFEDYEECACDNPVVVTETKIITVTRAVTTTITLSTQFSPLLEGINWLKSSRSAPPQFIWPVFQLFPWAHNTILRSAGPLHDGAGAVVKTLALKLDEMNKELRTDHTTRDAARISELLNRNTVQALFREDRNRYSSHHYESFCDIIVACHVLVLFSPPLPGPPVSISTNTIPSSFKKNLSTIHKKFVGKGKRLSDWPALLETGAFHVQSINNVLTGRSSAFQSTGPLAGINNMRNLGRMSAGLGVAENYLFAGFHMSFLLNGSCTSSTASPNLQIPNMPNNPEDVIAEIQRTTGHTFDTEDTAYIRELFTPSKQDSHVDVKLPLYVAVNISPAGLKLPFRVSKCGVSKAATTLLSAFHREKKPVALQQSEDITWALLKGFFQCQEPLFSVLHEACQSFPWEAIRGSTDEERAWLHLGAVPNDKSSTETDGMQKISPSDGGASSSALPLAIPSDELQPRTRKRKEHPGDSDGDALLSAHPLAIPSDELQPRTRTRKEHPGDTDNDASSSTLPLAIPTSELEPRTRKRKEHPGNTDSANTQAVASTASPTLPKSLPTTSPSPAPGCRGNKHAQGIDNCQPTDEDETPLLADSKRRRIGSISSATQGGAQQEDNGWQTALSQELTKAMDHNSLHNTASFSQNTSQADPDHEDVSTGEDAESTRSTTPTVCETSSSSRSQSPHSTTFANLEGSGDVKVIETPSINLSPAGSIDTVARRLEAPFHFGLSGKHSKQPIDVDQLDRYRATLHPILSNDGNVAEETKFEVFPFTADGYGPCFSLQCHNSFDTGLVINVISLVESYYDNKEPFHISPTKQSESMFLCKNPEELAALRSQSPGEIQSALRRWWIVGKLISPVPEASITPQQCKNLSEEDTLAMFLNEIEGFGNTVEIHDQSISIDPHVKAAICHGRVELLLLTKQAKQKRKVLSISSVPSRKADPMMMFWHDVLVEGKFNGINRDEVLRHVPTLESFESTLDLFALVSLSMLSNVLDERTYTEEQVPKHDRALYIASRRAAMMTVKWFFDTHDLFDSKTQTAIDGYSSFWYPMLGMQATALLEFKRKADNQYKYDPRHSTSCTVDELRQQLQYVIDIYPPSNNYFDPDLVKQESLYKPLTWLTSVDDLVYEVRKRPEQSPTHPAAQDDMYQSPILGYTLDDFNLFKTAGSHSNFL</sequence>
<feature type="region of interest" description="Disordered" evidence="1">
    <location>
        <begin position="928"/>
        <end position="1121"/>
    </location>
</feature>
<dbReference type="Gene3D" id="2.130.10.10">
    <property type="entry name" value="YVTN repeat-like/Quinoprotein amine dehydrogenase"/>
    <property type="match status" value="1"/>
</dbReference>
<feature type="compositionally biased region" description="Basic and acidic residues" evidence="1">
    <location>
        <begin position="358"/>
        <end position="367"/>
    </location>
</feature>
<name>A0A4Q2DI62_9AGAR</name>
<gene>
    <name evidence="2" type="ORF">EST38_g7368</name>
</gene>
<feature type="compositionally biased region" description="Low complexity" evidence="1">
    <location>
        <begin position="1053"/>
        <end position="1068"/>
    </location>
</feature>
<feature type="compositionally biased region" description="Polar residues" evidence="1">
    <location>
        <begin position="1144"/>
        <end position="1153"/>
    </location>
</feature>
<dbReference type="SUPFAM" id="SSF50978">
    <property type="entry name" value="WD40 repeat-like"/>
    <property type="match status" value="1"/>
</dbReference>
<evidence type="ECO:0000313" key="2">
    <source>
        <dbReference type="EMBL" id="RXW18484.1"/>
    </source>
</evidence>
<reference evidence="2 3" key="1">
    <citation type="submission" date="2019-01" db="EMBL/GenBank/DDBJ databases">
        <title>Draft genome sequence of Psathyrella aberdarensis IHI B618.</title>
        <authorList>
            <person name="Buettner E."/>
            <person name="Kellner H."/>
        </authorList>
    </citation>
    <scope>NUCLEOTIDE SEQUENCE [LARGE SCALE GENOMIC DNA]</scope>
    <source>
        <strain evidence="2 3">IHI B618</strain>
    </source>
</reference>
<dbReference type="Proteomes" id="UP000290288">
    <property type="component" value="Unassembled WGS sequence"/>
</dbReference>
<accession>A0A4Q2DI62</accession>
<organism evidence="2 3">
    <name type="scientific">Candolleomyces aberdarensis</name>
    <dbReference type="NCBI Taxonomy" id="2316362"/>
    <lineage>
        <taxon>Eukaryota</taxon>
        <taxon>Fungi</taxon>
        <taxon>Dikarya</taxon>
        <taxon>Basidiomycota</taxon>
        <taxon>Agaricomycotina</taxon>
        <taxon>Agaricomycetes</taxon>
        <taxon>Agaricomycetidae</taxon>
        <taxon>Agaricales</taxon>
        <taxon>Agaricineae</taxon>
        <taxon>Psathyrellaceae</taxon>
        <taxon>Candolleomyces</taxon>
    </lineage>
</organism>
<dbReference type="InterPro" id="IPR036322">
    <property type="entry name" value="WD40_repeat_dom_sf"/>
</dbReference>
<feature type="region of interest" description="Disordered" evidence="1">
    <location>
        <begin position="404"/>
        <end position="457"/>
    </location>
</feature>
<feature type="compositionally biased region" description="Basic and acidic residues" evidence="1">
    <location>
        <begin position="446"/>
        <end position="457"/>
    </location>
</feature>
<dbReference type="InterPro" id="IPR015943">
    <property type="entry name" value="WD40/YVTN_repeat-like_dom_sf"/>
</dbReference>
<feature type="compositionally biased region" description="Low complexity" evidence="1">
    <location>
        <begin position="944"/>
        <end position="963"/>
    </location>
</feature>
<proteinExistence type="predicted"/>
<dbReference type="OrthoDB" id="3066114at2759"/>
<comment type="caution">
    <text evidence="2">The sequence shown here is derived from an EMBL/GenBank/DDBJ whole genome shotgun (WGS) entry which is preliminary data.</text>
</comment>
<feature type="region of interest" description="Disordered" evidence="1">
    <location>
        <begin position="1144"/>
        <end position="1199"/>
    </location>
</feature>
<feature type="compositionally biased region" description="Polar residues" evidence="1">
    <location>
        <begin position="1107"/>
        <end position="1121"/>
    </location>
</feature>
<feature type="compositionally biased region" description="Polar residues" evidence="1">
    <location>
        <begin position="1169"/>
        <end position="1178"/>
    </location>
</feature>
<feature type="region of interest" description="Disordered" evidence="1">
    <location>
        <begin position="353"/>
        <end position="379"/>
    </location>
</feature>
<feature type="compositionally biased region" description="Polar residues" evidence="1">
    <location>
        <begin position="1042"/>
        <end position="1052"/>
    </location>
</feature>
<feature type="compositionally biased region" description="Low complexity" evidence="1">
    <location>
        <begin position="1179"/>
        <end position="1192"/>
    </location>
</feature>